<sequence>MGESSLYADFFFLFDDLAEVALPIRLDGKLLVVKSGMPGSLFCELFSEFSSIIVSRFTKEFLPNINGSCDPSSMLILLCDGAHISGDFLMISISILQLLIGQKNHTLSEAKRKKTIFNDTASESSSKSESGCGSESFYDNEDFTVDM</sequence>
<organism evidence="1 2">
    <name type="scientific">Dentiscutata heterogama</name>
    <dbReference type="NCBI Taxonomy" id="1316150"/>
    <lineage>
        <taxon>Eukaryota</taxon>
        <taxon>Fungi</taxon>
        <taxon>Fungi incertae sedis</taxon>
        <taxon>Mucoromycota</taxon>
        <taxon>Glomeromycotina</taxon>
        <taxon>Glomeromycetes</taxon>
        <taxon>Diversisporales</taxon>
        <taxon>Gigasporaceae</taxon>
        <taxon>Dentiscutata</taxon>
    </lineage>
</organism>
<evidence type="ECO:0000313" key="1">
    <source>
        <dbReference type="EMBL" id="CAG8596449.1"/>
    </source>
</evidence>
<gene>
    <name evidence="1" type="ORF">DHETER_LOCUS7073</name>
</gene>
<comment type="caution">
    <text evidence="1">The sequence shown here is derived from an EMBL/GenBank/DDBJ whole genome shotgun (WGS) entry which is preliminary data.</text>
</comment>
<feature type="non-terminal residue" evidence="1">
    <location>
        <position position="147"/>
    </location>
</feature>
<keyword evidence="2" id="KW-1185">Reference proteome</keyword>
<evidence type="ECO:0000313" key="2">
    <source>
        <dbReference type="Proteomes" id="UP000789702"/>
    </source>
</evidence>
<name>A0ACA9MJP9_9GLOM</name>
<proteinExistence type="predicted"/>
<accession>A0ACA9MJP9</accession>
<reference evidence="1" key="1">
    <citation type="submission" date="2021-06" db="EMBL/GenBank/DDBJ databases">
        <authorList>
            <person name="Kallberg Y."/>
            <person name="Tangrot J."/>
            <person name="Rosling A."/>
        </authorList>
    </citation>
    <scope>NUCLEOTIDE SEQUENCE</scope>
    <source>
        <strain evidence="1">IL203A</strain>
    </source>
</reference>
<dbReference type="Proteomes" id="UP000789702">
    <property type="component" value="Unassembled WGS sequence"/>
</dbReference>
<dbReference type="EMBL" id="CAJVPU010009567">
    <property type="protein sequence ID" value="CAG8596449.1"/>
    <property type="molecule type" value="Genomic_DNA"/>
</dbReference>
<protein>
    <submittedName>
        <fullName evidence="1">15716_t:CDS:1</fullName>
    </submittedName>
</protein>